<name>A0A0R2JXC7_9LACO</name>
<dbReference type="PANTHER" id="PTHR43441">
    <property type="entry name" value="RIBOSOMAL-PROTEIN-SERINE ACETYLTRANSFERASE"/>
    <property type="match status" value="1"/>
</dbReference>
<evidence type="ECO:0000313" key="2">
    <source>
        <dbReference type="EMBL" id="KRN79226.1"/>
    </source>
</evidence>
<dbReference type="Proteomes" id="UP000051565">
    <property type="component" value="Unassembled WGS sequence"/>
</dbReference>
<dbReference type="InterPro" id="IPR000182">
    <property type="entry name" value="GNAT_dom"/>
</dbReference>
<protein>
    <submittedName>
        <fullName evidence="2">Acetyltransferase</fullName>
    </submittedName>
</protein>
<dbReference type="Pfam" id="PF13302">
    <property type="entry name" value="Acetyltransf_3"/>
    <property type="match status" value="1"/>
</dbReference>
<comment type="caution">
    <text evidence="2">The sequence shown here is derived from an EMBL/GenBank/DDBJ whole genome shotgun (WGS) entry which is preliminary data.</text>
</comment>
<dbReference type="GO" id="GO:0005737">
    <property type="term" value="C:cytoplasm"/>
    <property type="evidence" value="ECO:0007669"/>
    <property type="project" value="TreeGrafter"/>
</dbReference>
<dbReference type="EMBL" id="JQBT01000032">
    <property type="protein sequence ID" value="KRN79226.1"/>
    <property type="molecule type" value="Genomic_DNA"/>
</dbReference>
<dbReference type="PATRIC" id="fig|1122148.6.peg.653"/>
<gene>
    <name evidence="2" type="ORF">IV52_GL000633</name>
</gene>
<dbReference type="GO" id="GO:0008999">
    <property type="term" value="F:protein-N-terminal-alanine acetyltransferase activity"/>
    <property type="evidence" value="ECO:0007669"/>
    <property type="project" value="TreeGrafter"/>
</dbReference>
<reference evidence="2 3" key="1">
    <citation type="journal article" date="2015" name="Genome Announc.">
        <title>Expanding the biotechnology potential of lactobacilli through comparative genomics of 213 strains and associated genera.</title>
        <authorList>
            <person name="Sun Z."/>
            <person name="Harris H.M."/>
            <person name="McCann A."/>
            <person name="Guo C."/>
            <person name="Argimon S."/>
            <person name="Zhang W."/>
            <person name="Yang X."/>
            <person name="Jeffery I.B."/>
            <person name="Cooney J.C."/>
            <person name="Kagawa T.F."/>
            <person name="Liu W."/>
            <person name="Song Y."/>
            <person name="Salvetti E."/>
            <person name="Wrobel A."/>
            <person name="Rasinkangas P."/>
            <person name="Parkhill J."/>
            <person name="Rea M.C."/>
            <person name="O'Sullivan O."/>
            <person name="Ritari J."/>
            <person name="Douillard F.P."/>
            <person name="Paul Ross R."/>
            <person name="Yang R."/>
            <person name="Briner A.E."/>
            <person name="Felis G.E."/>
            <person name="de Vos W.M."/>
            <person name="Barrangou R."/>
            <person name="Klaenhammer T.R."/>
            <person name="Caufield P.W."/>
            <person name="Cui Y."/>
            <person name="Zhang H."/>
            <person name="O'Toole P.W."/>
        </authorList>
    </citation>
    <scope>NUCLEOTIDE SEQUENCE [LARGE SCALE GENOMIC DNA]</scope>
    <source>
        <strain evidence="2 3">DSM 20690</strain>
    </source>
</reference>
<dbReference type="AlphaFoldDB" id="A0A0R2JXC7"/>
<accession>A0A0R2JXC7</accession>
<evidence type="ECO:0000313" key="3">
    <source>
        <dbReference type="Proteomes" id="UP000051565"/>
    </source>
</evidence>
<dbReference type="InterPro" id="IPR016181">
    <property type="entry name" value="Acyl_CoA_acyltransferase"/>
</dbReference>
<evidence type="ECO:0000259" key="1">
    <source>
        <dbReference type="PROSITE" id="PS51186"/>
    </source>
</evidence>
<dbReference type="GO" id="GO:1990189">
    <property type="term" value="F:protein N-terminal-serine acetyltransferase activity"/>
    <property type="evidence" value="ECO:0007669"/>
    <property type="project" value="TreeGrafter"/>
</dbReference>
<sequence length="185" mass="21142">MIFVFLPLKIDNEITLKLPDSYQDANDLYQLIQQSVTSLGKWLPWVYLTVTVNDELRFLNQSMDEYYQGKSLSAVIIYQGKSAGMISFNRFDTKQKIGEIGYWLGNQFIGKGIMHRSVLGMCKFGFTELALDKIIIDAAVDNFPSNQVAHTCGFKLAQIKENSIKLTDGWHDANQWVLSKDEFKL</sequence>
<organism evidence="2 3">
    <name type="scientific">Fructilactobacillus lindneri DSM 20690 = JCM 11027</name>
    <dbReference type="NCBI Taxonomy" id="1122148"/>
    <lineage>
        <taxon>Bacteria</taxon>
        <taxon>Bacillati</taxon>
        <taxon>Bacillota</taxon>
        <taxon>Bacilli</taxon>
        <taxon>Lactobacillales</taxon>
        <taxon>Lactobacillaceae</taxon>
        <taxon>Fructilactobacillus</taxon>
    </lineage>
</organism>
<dbReference type="Gene3D" id="3.40.630.30">
    <property type="match status" value="1"/>
</dbReference>
<keyword evidence="3" id="KW-1185">Reference proteome</keyword>
<keyword evidence="2" id="KW-0808">Transferase</keyword>
<dbReference type="STRING" id="53444.AYR59_06665"/>
<dbReference type="OrthoDB" id="9784707at2"/>
<dbReference type="InterPro" id="IPR051908">
    <property type="entry name" value="Ribosomal_N-acetyltransferase"/>
</dbReference>
<dbReference type="PROSITE" id="PS51186">
    <property type="entry name" value="GNAT"/>
    <property type="match status" value="1"/>
</dbReference>
<dbReference type="PANTHER" id="PTHR43441:SF11">
    <property type="entry name" value="RIBOSOMAL-PROTEIN-SERINE ACETYLTRANSFERASE"/>
    <property type="match status" value="1"/>
</dbReference>
<feature type="domain" description="N-acetyltransferase" evidence="1">
    <location>
        <begin position="14"/>
        <end position="181"/>
    </location>
</feature>
<proteinExistence type="predicted"/>
<dbReference type="SUPFAM" id="SSF55729">
    <property type="entry name" value="Acyl-CoA N-acyltransferases (Nat)"/>
    <property type="match status" value="1"/>
</dbReference>